<dbReference type="Proteomes" id="UP001549773">
    <property type="component" value="Unassembled WGS sequence"/>
</dbReference>
<gene>
    <name evidence="1" type="ORF">ABXZ32_02620</name>
</gene>
<evidence type="ECO:0000313" key="1">
    <source>
        <dbReference type="EMBL" id="MET7028267.1"/>
    </source>
</evidence>
<evidence type="ECO:0000313" key="2">
    <source>
        <dbReference type="Proteomes" id="UP001549773"/>
    </source>
</evidence>
<dbReference type="EMBL" id="JBEWYP010000001">
    <property type="protein sequence ID" value="MET7028267.1"/>
    <property type="molecule type" value="Genomic_DNA"/>
</dbReference>
<dbReference type="RefSeq" id="WP_354617128.1">
    <property type="nucleotide sequence ID" value="NZ_JBEWYP010000001.1"/>
</dbReference>
<comment type="caution">
    <text evidence="1">The sequence shown here is derived from an EMBL/GenBank/DDBJ whole genome shotgun (WGS) entry which is preliminary data.</text>
</comment>
<sequence>MDKTIKEHERRDQYQELAVELFPVLSKLKKEGNSAEFNKQLLKIIPPLHLYIERRLRTALTKKLLPQGKYQAEYYLDELIIHINDDFESIKGPIDFYPWLFQKADLLLEATIEKEVYDASILDNLENYSKLEWDGLQEKFSREADGDLVFLEELDDISYRNYERSMTSYFFGENQQLLIRRLDEEWGKDQIDRHLDIVLYHMPLEMQVVFDLLVFHHFSLEEIARIRNYSIEKVEQLLNKAQDVMGKSLYQRYTNTKV</sequence>
<proteinExistence type="predicted"/>
<dbReference type="SUPFAM" id="SSF88659">
    <property type="entry name" value="Sigma3 and sigma4 domains of RNA polymerase sigma factors"/>
    <property type="match status" value="1"/>
</dbReference>
<name>A0ABV2TSL7_9FLAO</name>
<organism evidence="1 2">
    <name type="scientific">Sediminicola luteus</name>
    <dbReference type="NCBI Taxonomy" id="319238"/>
    <lineage>
        <taxon>Bacteria</taxon>
        <taxon>Pseudomonadati</taxon>
        <taxon>Bacteroidota</taxon>
        <taxon>Flavobacteriia</taxon>
        <taxon>Flavobacteriales</taxon>
        <taxon>Flavobacteriaceae</taxon>
        <taxon>Sediminicola</taxon>
    </lineage>
</organism>
<accession>A0ABV2TSL7</accession>
<dbReference type="InterPro" id="IPR013324">
    <property type="entry name" value="RNA_pol_sigma_r3/r4-like"/>
</dbReference>
<protein>
    <submittedName>
        <fullName evidence="1">Sigma-70 family RNA polymerase sigma factor</fullName>
    </submittedName>
</protein>
<keyword evidence="2" id="KW-1185">Reference proteome</keyword>
<reference evidence="1 2" key="1">
    <citation type="submission" date="2024-07" db="EMBL/GenBank/DDBJ databases">
        <title>The genome sequence of type strain Sediminicola luteus GDMCC 1.2596T.</title>
        <authorList>
            <person name="Liu Y."/>
        </authorList>
    </citation>
    <scope>NUCLEOTIDE SEQUENCE [LARGE SCALE GENOMIC DNA]</scope>
    <source>
        <strain evidence="1 2">GDMCC 1.2596</strain>
    </source>
</reference>